<dbReference type="InterPro" id="IPR000847">
    <property type="entry name" value="LysR_HTH_N"/>
</dbReference>
<comment type="similarity">
    <text evidence="1">Belongs to the LysR transcriptional regulatory family.</text>
</comment>
<dbReference type="Pfam" id="PF00126">
    <property type="entry name" value="HTH_1"/>
    <property type="match status" value="1"/>
</dbReference>
<evidence type="ECO:0000256" key="3">
    <source>
        <dbReference type="ARBA" id="ARBA00023125"/>
    </source>
</evidence>
<keyword evidence="2" id="KW-0805">Transcription regulation</keyword>
<evidence type="ECO:0000313" key="6">
    <source>
        <dbReference type="EMBL" id="GHD05778.1"/>
    </source>
</evidence>
<proteinExistence type="inferred from homology"/>
<gene>
    <name evidence="6" type="ORF">GCM10008096_15180</name>
</gene>
<name>A0ABQ3GII9_9MICC</name>
<keyword evidence="7" id="KW-1185">Reference proteome</keyword>
<protein>
    <submittedName>
        <fullName evidence="6">Transcriptional regulator</fullName>
    </submittedName>
</protein>
<dbReference type="Gene3D" id="1.10.10.10">
    <property type="entry name" value="Winged helix-like DNA-binding domain superfamily/Winged helix DNA-binding domain"/>
    <property type="match status" value="1"/>
</dbReference>
<keyword evidence="3" id="KW-0238">DNA-binding</keyword>
<reference evidence="7" key="1">
    <citation type="journal article" date="2019" name="Int. J. Syst. Evol. Microbiol.">
        <title>The Global Catalogue of Microorganisms (GCM) 10K type strain sequencing project: providing services to taxonomists for standard genome sequencing and annotation.</title>
        <authorList>
            <consortium name="The Broad Institute Genomics Platform"/>
            <consortium name="The Broad Institute Genome Sequencing Center for Infectious Disease"/>
            <person name="Wu L."/>
            <person name="Ma J."/>
        </authorList>
    </citation>
    <scope>NUCLEOTIDE SEQUENCE [LARGE SCALE GENOMIC DNA]</scope>
    <source>
        <strain evidence="7">KCTC 19466</strain>
    </source>
</reference>
<dbReference type="Pfam" id="PF03466">
    <property type="entry name" value="LysR_substrate"/>
    <property type="match status" value="1"/>
</dbReference>
<dbReference type="SUPFAM" id="SSF53850">
    <property type="entry name" value="Periplasmic binding protein-like II"/>
    <property type="match status" value="1"/>
</dbReference>
<evidence type="ECO:0000313" key="7">
    <source>
        <dbReference type="Proteomes" id="UP000642819"/>
    </source>
</evidence>
<feature type="domain" description="HTH lysR-type" evidence="5">
    <location>
        <begin position="1"/>
        <end position="53"/>
    </location>
</feature>
<organism evidence="6 7">
    <name type="scientific">Zhihengliuella salsuginis</name>
    <dbReference type="NCBI Taxonomy" id="578222"/>
    <lineage>
        <taxon>Bacteria</taxon>
        <taxon>Bacillati</taxon>
        <taxon>Actinomycetota</taxon>
        <taxon>Actinomycetes</taxon>
        <taxon>Micrococcales</taxon>
        <taxon>Micrococcaceae</taxon>
        <taxon>Zhihengliuella</taxon>
    </lineage>
</organism>
<dbReference type="InterPro" id="IPR005119">
    <property type="entry name" value="LysR_subst-bd"/>
</dbReference>
<evidence type="ECO:0000259" key="5">
    <source>
        <dbReference type="PROSITE" id="PS50931"/>
    </source>
</evidence>
<evidence type="ECO:0000256" key="2">
    <source>
        <dbReference type="ARBA" id="ARBA00023015"/>
    </source>
</evidence>
<evidence type="ECO:0000256" key="1">
    <source>
        <dbReference type="ARBA" id="ARBA00009437"/>
    </source>
</evidence>
<dbReference type="Proteomes" id="UP000642819">
    <property type="component" value="Unassembled WGS sequence"/>
</dbReference>
<comment type="caution">
    <text evidence="6">The sequence shown here is derived from an EMBL/GenBank/DDBJ whole genome shotgun (WGS) entry which is preliminary data.</text>
</comment>
<dbReference type="SUPFAM" id="SSF46785">
    <property type="entry name" value="Winged helix' DNA-binding domain"/>
    <property type="match status" value="1"/>
</dbReference>
<dbReference type="PANTHER" id="PTHR30419:SF31">
    <property type="entry name" value="BLR3139 PROTEIN"/>
    <property type="match status" value="1"/>
</dbReference>
<dbReference type="PANTHER" id="PTHR30419">
    <property type="entry name" value="HTH-TYPE TRANSCRIPTIONAL REGULATOR YBHD"/>
    <property type="match status" value="1"/>
</dbReference>
<dbReference type="EMBL" id="BMXK01000005">
    <property type="protein sequence ID" value="GHD05778.1"/>
    <property type="molecule type" value="Genomic_DNA"/>
</dbReference>
<dbReference type="Gene3D" id="3.40.190.290">
    <property type="match status" value="1"/>
</dbReference>
<dbReference type="InterPro" id="IPR050950">
    <property type="entry name" value="HTH-type_LysR_regulators"/>
</dbReference>
<dbReference type="InterPro" id="IPR036388">
    <property type="entry name" value="WH-like_DNA-bd_sf"/>
</dbReference>
<evidence type="ECO:0000256" key="4">
    <source>
        <dbReference type="ARBA" id="ARBA00023163"/>
    </source>
</evidence>
<dbReference type="PROSITE" id="PS50931">
    <property type="entry name" value="HTH_LYSR"/>
    <property type="match status" value="1"/>
</dbReference>
<accession>A0ABQ3GII9</accession>
<dbReference type="PRINTS" id="PR00039">
    <property type="entry name" value="HTHLYSR"/>
</dbReference>
<sequence>MEYLVALAEERHFTRAAELTRISQSGFSAAIRSLEEELGAQLFNRTTRRVEPTEAGLALLPHARAMLAQAAGARDAVVQASRAVSGTLRIGSEQCLGVVDINPLLERFHRRHPAVETHFAQAGTQDLLAMVRSGDLDVAFVATNRHFGTLAHRELGREPLVFLAAPDHPLVAGSRAVPAGPAQGAAPRDGRGVQWADLGDQDFVDFSGAWGIRELNDSAFGFNGVHRRVRCTVNDVHTLLDLVARRLGVAVVPRHVAAKPQAQGLLTLPLPAAGTPEWTVSVVWAGRERSEAPASHLLELLDDAAACGADAA</sequence>
<dbReference type="InterPro" id="IPR036390">
    <property type="entry name" value="WH_DNA-bd_sf"/>
</dbReference>
<keyword evidence="4" id="KW-0804">Transcription</keyword>